<evidence type="ECO:0000313" key="2">
    <source>
        <dbReference type="EMBL" id="KAJ7371603.1"/>
    </source>
</evidence>
<evidence type="ECO:0000256" key="1">
    <source>
        <dbReference type="SAM" id="MobiDB-lite"/>
    </source>
</evidence>
<organism evidence="2 3">
    <name type="scientific">Desmophyllum pertusum</name>
    <dbReference type="NCBI Taxonomy" id="174260"/>
    <lineage>
        <taxon>Eukaryota</taxon>
        <taxon>Metazoa</taxon>
        <taxon>Cnidaria</taxon>
        <taxon>Anthozoa</taxon>
        <taxon>Hexacorallia</taxon>
        <taxon>Scleractinia</taxon>
        <taxon>Caryophylliina</taxon>
        <taxon>Caryophylliidae</taxon>
        <taxon>Desmophyllum</taxon>
    </lineage>
</organism>
<proteinExistence type="predicted"/>
<sequence length="105" mass="11724">MRDAKCLIPSLRDLAMMQASWFEVEVKVKRRQVSGASTAHSKDWSAIIGQSGDPGMRGTGRTRAVSPACRVFVLVTVRKAPELLKVTLPRDSRVNEEPDLLCRRM</sequence>
<dbReference type="Proteomes" id="UP001163046">
    <property type="component" value="Unassembled WGS sequence"/>
</dbReference>
<comment type="caution">
    <text evidence="2">The sequence shown here is derived from an EMBL/GenBank/DDBJ whole genome shotgun (WGS) entry which is preliminary data.</text>
</comment>
<name>A0A9W9Z0T7_9CNID</name>
<protein>
    <submittedName>
        <fullName evidence="2">Uncharacterized protein</fullName>
    </submittedName>
</protein>
<dbReference type="EMBL" id="MU826844">
    <property type="protein sequence ID" value="KAJ7371603.1"/>
    <property type="molecule type" value="Genomic_DNA"/>
</dbReference>
<dbReference type="AlphaFoldDB" id="A0A9W9Z0T7"/>
<evidence type="ECO:0000313" key="3">
    <source>
        <dbReference type="Proteomes" id="UP001163046"/>
    </source>
</evidence>
<keyword evidence="3" id="KW-1185">Reference proteome</keyword>
<gene>
    <name evidence="2" type="ORF">OS493_024279</name>
</gene>
<accession>A0A9W9Z0T7</accession>
<reference evidence="2" key="1">
    <citation type="submission" date="2023-01" db="EMBL/GenBank/DDBJ databases">
        <title>Genome assembly of the deep-sea coral Lophelia pertusa.</title>
        <authorList>
            <person name="Herrera S."/>
            <person name="Cordes E."/>
        </authorList>
    </citation>
    <scope>NUCLEOTIDE SEQUENCE</scope>
    <source>
        <strain evidence="2">USNM1676648</strain>
        <tissue evidence="2">Polyp</tissue>
    </source>
</reference>
<feature type="region of interest" description="Disordered" evidence="1">
    <location>
        <begin position="34"/>
        <end position="62"/>
    </location>
</feature>